<dbReference type="Proteomes" id="UP000069135">
    <property type="component" value="Chromosome"/>
</dbReference>
<reference evidence="2" key="1">
    <citation type="submission" date="2015-10" db="EMBL/GenBank/DDBJ databases">
        <title>Analysis of five complete genome sequences for members of the class Peribacteria in the recently recognized Peregrinibacteria bacterial phylum.</title>
        <authorList>
            <person name="Anantharaman K."/>
            <person name="Brown C.T."/>
            <person name="Burstein D."/>
            <person name="Castelle C.J."/>
            <person name="Probst A.J."/>
            <person name="Thomas B.C."/>
            <person name="Williams K.H."/>
            <person name="Banfield J.F."/>
        </authorList>
    </citation>
    <scope>NUCLEOTIDE SEQUENCE [LARGE SCALE GENOMIC DNA]</scope>
</reference>
<sequence length="147" mass="16592">MADRFFSKEGLQTSVNRDAEANRIVSRINGVQNALFREDSDPKKEMPVPAVLYASVFALVAEMTQEASGRGDTAWPNDMEQVLRFVVPIYARDQKEALDMLLFALRSSWRQSEATNGRKVTVGQRIDSLVRGVRGAVGRFENWAKRQ</sequence>
<accession>A0A0S1SPL2</accession>
<proteinExistence type="predicted"/>
<accession>A0A0S1SHY3</accession>
<accession>A0A0S1ST23</accession>
<accession>A0A0S1SXA3</accession>
<accession>A0A0S1SNC2</accession>
<dbReference type="KEGG" id="prf:PeribacterA2_0973"/>
<protein>
    <submittedName>
        <fullName evidence="1">Uncharacterized protein</fullName>
    </submittedName>
</protein>
<evidence type="ECO:0000313" key="2">
    <source>
        <dbReference type="Proteomes" id="UP000069135"/>
    </source>
</evidence>
<name>A0A0S1ST23_9BACT</name>
<dbReference type="AlphaFoldDB" id="A0A0S1ST23"/>
<reference evidence="1 2" key="2">
    <citation type="journal article" date="2016" name="PeerJ">
        <title>Analysis of five complete genome sequences for members of the class Peribacteria in the recently recognized Peregrinibacteria bacterial phylum.</title>
        <authorList>
            <person name="Anantharaman K."/>
            <person name="Brown C.T."/>
            <person name="Burstein D."/>
            <person name="Castelle C.J."/>
            <person name="Probst A.J."/>
            <person name="Thomas B.C."/>
            <person name="Williams K.H."/>
            <person name="Banfield J.F."/>
        </authorList>
    </citation>
    <scope>NUCLEOTIDE SEQUENCE [LARGE SCALE GENOMIC DNA]</scope>
    <source>
        <strain evidence="1">RIFOXYD1_FULL_PER-ii_59_16</strain>
    </source>
</reference>
<dbReference type="EMBL" id="CP013065">
    <property type="protein sequence ID" value="ALM13638.1"/>
    <property type="molecule type" value="Genomic_DNA"/>
</dbReference>
<gene>
    <name evidence="1" type="ORF">PeribacterD1_0973</name>
</gene>
<evidence type="ECO:0000313" key="1">
    <source>
        <dbReference type="EMBL" id="ALM13638.1"/>
    </source>
</evidence>
<organism evidence="1 2">
    <name type="scientific">Candidatus Peribacter riflensis</name>
    <dbReference type="NCBI Taxonomy" id="1735162"/>
    <lineage>
        <taxon>Bacteria</taxon>
        <taxon>Candidatus Peregrinibacteriota</taxon>
        <taxon>Candidatus Peribacteria</taxon>
        <taxon>Candidatus Peribacterales</taxon>
        <taxon>Candidatus Peribacteraceae</taxon>
        <taxon>Candidatus Peribacter</taxon>
    </lineage>
</organism>